<name>C7RS40_ACCRE</name>
<dbReference type="EMBL" id="CP001715">
    <property type="protein sequence ID" value="ACV35863.1"/>
    <property type="molecule type" value="Genomic_DNA"/>
</dbReference>
<accession>C7RS40</accession>
<gene>
    <name evidence="1" type="ordered locus">CAP2UW1_2576</name>
</gene>
<dbReference type="AlphaFoldDB" id="C7RS40"/>
<sequence>MSLSRLVQGYALPIEVQSVGRRFLSSGPHTTRGFAGAQ</sequence>
<dbReference type="HOGENOM" id="CLU_3323312_0_0_4"/>
<organism evidence="1">
    <name type="scientific">Accumulibacter regalis</name>
    <dbReference type="NCBI Taxonomy" id="522306"/>
    <lineage>
        <taxon>Bacteria</taxon>
        <taxon>Pseudomonadati</taxon>
        <taxon>Pseudomonadota</taxon>
        <taxon>Betaproteobacteria</taxon>
        <taxon>Candidatus Accumulibacter</taxon>
    </lineage>
</organism>
<evidence type="ECO:0000313" key="1">
    <source>
        <dbReference type="EMBL" id="ACV35863.1"/>
    </source>
</evidence>
<reference evidence="1" key="2">
    <citation type="submission" date="2009-09" db="EMBL/GenBank/DDBJ databases">
        <title>Complete sequence of chromosome of Candidatus Accumulibacter phosphatis clade IIA str. UW-1.</title>
        <authorList>
            <consortium name="US DOE Joint Genome Institute"/>
            <person name="Martin H.G."/>
            <person name="Ivanova N."/>
            <person name="Kunin V."/>
            <person name="Warnecke F."/>
            <person name="Barry K."/>
            <person name="He S."/>
            <person name="Salamov A."/>
            <person name="Szeto E."/>
            <person name="Dalin E."/>
            <person name="Pangilinan J.L."/>
            <person name="Lapidus A."/>
            <person name="Lowry S."/>
            <person name="Kyrpides N.C."/>
            <person name="McMahon K.D."/>
            <person name="Hugenholtz P."/>
        </authorList>
    </citation>
    <scope>NUCLEOTIDE SEQUENCE [LARGE SCALE GENOMIC DNA]</scope>
    <source>
        <strain evidence="1">UW-1</strain>
    </source>
</reference>
<dbReference type="KEGG" id="app:CAP2UW1_2576"/>
<proteinExistence type="predicted"/>
<protein>
    <submittedName>
        <fullName evidence="1">Uncharacterized protein</fullName>
    </submittedName>
</protein>
<reference evidence="1" key="1">
    <citation type="submission" date="2009-08" db="EMBL/GenBank/DDBJ databases">
        <authorList>
            <consortium name="US DOE Joint Genome Institute"/>
            <person name="Lucas S."/>
            <person name="Copeland A."/>
            <person name="Lapidus A."/>
            <person name="Glavina del Rio T."/>
            <person name="Dalin E."/>
            <person name="Tice H."/>
            <person name="Bruce D."/>
            <person name="Barry K."/>
            <person name="Pitluck S."/>
            <person name="Lowry S."/>
            <person name="Larimer F."/>
            <person name="Land M."/>
            <person name="Hauser L."/>
            <person name="Kyrpides N."/>
            <person name="Ivanova N."/>
            <person name="McMahon K.D."/>
            <person name="Hugenholtz P."/>
        </authorList>
    </citation>
    <scope>NUCLEOTIDE SEQUENCE</scope>
    <source>
        <strain evidence="1">UW-1</strain>
    </source>
</reference>